<feature type="signal peptide" evidence="6">
    <location>
        <begin position="1"/>
        <end position="23"/>
    </location>
</feature>
<dbReference type="InterPro" id="IPR050490">
    <property type="entry name" value="Bact_solute-bd_prot1"/>
</dbReference>
<evidence type="ECO:0000256" key="2">
    <source>
        <dbReference type="ARBA" id="ARBA00008520"/>
    </source>
</evidence>
<dbReference type="OrthoDB" id="383937at2"/>
<gene>
    <name evidence="7" type="ORF">FE782_15330</name>
</gene>
<keyword evidence="4 6" id="KW-0732">Signal</keyword>
<keyword evidence="8" id="KW-1185">Reference proteome</keyword>
<dbReference type="PROSITE" id="PS51257">
    <property type="entry name" value="PROKAR_LIPOPROTEIN"/>
    <property type="match status" value="1"/>
</dbReference>
<dbReference type="GO" id="GO:0030313">
    <property type="term" value="C:cell envelope"/>
    <property type="evidence" value="ECO:0007669"/>
    <property type="project" value="UniProtKB-SubCell"/>
</dbReference>
<dbReference type="Proteomes" id="UP000309676">
    <property type="component" value="Unassembled WGS sequence"/>
</dbReference>
<name>A0A5R9GBN5_9BACL</name>
<evidence type="ECO:0000313" key="7">
    <source>
        <dbReference type="EMBL" id="TLS51480.1"/>
    </source>
</evidence>
<dbReference type="InterPro" id="IPR006059">
    <property type="entry name" value="SBP"/>
</dbReference>
<organism evidence="7 8">
    <name type="scientific">Paenibacillus antri</name>
    <dbReference type="NCBI Taxonomy" id="2582848"/>
    <lineage>
        <taxon>Bacteria</taxon>
        <taxon>Bacillati</taxon>
        <taxon>Bacillota</taxon>
        <taxon>Bacilli</taxon>
        <taxon>Bacillales</taxon>
        <taxon>Paenibacillaceae</taxon>
        <taxon>Paenibacillus</taxon>
    </lineage>
</organism>
<dbReference type="RefSeq" id="WP_138195092.1">
    <property type="nucleotide sequence ID" value="NZ_VCIW01000009.1"/>
</dbReference>
<evidence type="ECO:0000256" key="6">
    <source>
        <dbReference type="SAM" id="SignalP"/>
    </source>
</evidence>
<feature type="chain" id="PRO_5039731026" evidence="6">
    <location>
        <begin position="24"/>
        <end position="466"/>
    </location>
</feature>
<evidence type="ECO:0000256" key="3">
    <source>
        <dbReference type="ARBA" id="ARBA00022448"/>
    </source>
</evidence>
<keyword evidence="3" id="KW-0813">Transport</keyword>
<dbReference type="PANTHER" id="PTHR43649">
    <property type="entry name" value="ARABINOSE-BINDING PROTEIN-RELATED"/>
    <property type="match status" value="1"/>
</dbReference>
<dbReference type="Pfam" id="PF01547">
    <property type="entry name" value="SBP_bac_1"/>
    <property type="match status" value="1"/>
</dbReference>
<proteinExistence type="inferred from homology"/>
<accession>A0A5R9GBN5</accession>
<dbReference type="EMBL" id="VCIW01000009">
    <property type="protein sequence ID" value="TLS51480.1"/>
    <property type="molecule type" value="Genomic_DNA"/>
</dbReference>
<dbReference type="Gene3D" id="3.40.190.10">
    <property type="entry name" value="Periplasmic binding protein-like II"/>
    <property type="match status" value="1"/>
</dbReference>
<feature type="region of interest" description="Disordered" evidence="5">
    <location>
        <begin position="27"/>
        <end position="67"/>
    </location>
</feature>
<reference evidence="7 8" key="1">
    <citation type="submission" date="2019-05" db="EMBL/GenBank/DDBJ databases">
        <authorList>
            <person name="Narsing Rao M.P."/>
            <person name="Li W.J."/>
        </authorList>
    </citation>
    <scope>NUCLEOTIDE SEQUENCE [LARGE SCALE GENOMIC DNA]</scope>
    <source>
        <strain evidence="7 8">SYSU_K30003</strain>
    </source>
</reference>
<comment type="similarity">
    <text evidence="2">Belongs to the bacterial solute-binding protein 1 family.</text>
</comment>
<dbReference type="SUPFAM" id="SSF53850">
    <property type="entry name" value="Periplasmic binding protein-like II"/>
    <property type="match status" value="1"/>
</dbReference>
<comment type="caution">
    <text evidence="7">The sequence shown here is derived from an EMBL/GenBank/DDBJ whole genome shotgun (WGS) entry which is preliminary data.</text>
</comment>
<evidence type="ECO:0000256" key="4">
    <source>
        <dbReference type="ARBA" id="ARBA00022729"/>
    </source>
</evidence>
<protein>
    <submittedName>
        <fullName evidence="7">Extracellular solute-binding protein</fullName>
    </submittedName>
</protein>
<sequence>MKLRWWKVRGIVAALLAVMVALSACSGGGTKSGTEDPPVETPPATDETKTPPADEAKPEPEPAPEDRQPVELTIHGWFFSPALKATIAAFMEEHPWITIKENTSINQAVINNIIAGEESDLVILDRGLTEWVSNGNDLLEDLKPYIAVDERMQNAKMVEGLLESFTTGGKTYALPWTDIPMWIAVNKEMLSKYGMEMPGKDWTYDDLLEMAKTATNKDANDWGMFGLAGDMNDIRAIANGSAGSARLLSEDRTKSVANTPEVLADLQWSQDLIRKWNVQPNPEQIKENGFNADPAVNFVNGNVLFITGVDWILPTLQQATFEWDVLPFPRGTERQVTLHQVGPMSMVKASKHKEEAFMFLSYLFSEKAQKLSIDNGSGSWVISPEIDAHYAQASIWSGKDVEAVKMSAQMCCYWNDMNVMDLGDYVNSVSARISRIMTEGGDFSEVIPFVEEYNRKAADTRKALGW</sequence>
<evidence type="ECO:0000256" key="5">
    <source>
        <dbReference type="SAM" id="MobiDB-lite"/>
    </source>
</evidence>
<feature type="compositionally biased region" description="Basic and acidic residues" evidence="5">
    <location>
        <begin position="46"/>
        <end position="67"/>
    </location>
</feature>
<dbReference type="PANTHER" id="PTHR43649:SF31">
    <property type="entry name" value="SN-GLYCEROL-3-PHOSPHATE-BINDING PERIPLASMIC PROTEIN UGPB"/>
    <property type="match status" value="1"/>
</dbReference>
<dbReference type="AlphaFoldDB" id="A0A5R9GBN5"/>
<evidence type="ECO:0000256" key="1">
    <source>
        <dbReference type="ARBA" id="ARBA00004196"/>
    </source>
</evidence>
<comment type="subcellular location">
    <subcellularLocation>
        <location evidence="1">Cell envelope</location>
    </subcellularLocation>
</comment>
<evidence type="ECO:0000313" key="8">
    <source>
        <dbReference type="Proteomes" id="UP000309676"/>
    </source>
</evidence>